<dbReference type="EMBL" id="MU150248">
    <property type="protein sequence ID" value="KAF9465382.1"/>
    <property type="molecule type" value="Genomic_DNA"/>
</dbReference>
<comment type="caution">
    <text evidence="2">The sequence shown here is derived from an EMBL/GenBank/DDBJ whole genome shotgun (WGS) entry which is preliminary data.</text>
</comment>
<evidence type="ECO:0000313" key="3">
    <source>
        <dbReference type="Proteomes" id="UP000807353"/>
    </source>
</evidence>
<dbReference type="Proteomes" id="UP000807353">
    <property type="component" value="Unassembled WGS sequence"/>
</dbReference>
<organism evidence="2 3">
    <name type="scientific">Collybia nuda</name>
    <dbReference type="NCBI Taxonomy" id="64659"/>
    <lineage>
        <taxon>Eukaryota</taxon>
        <taxon>Fungi</taxon>
        <taxon>Dikarya</taxon>
        <taxon>Basidiomycota</taxon>
        <taxon>Agaricomycotina</taxon>
        <taxon>Agaricomycetes</taxon>
        <taxon>Agaricomycetidae</taxon>
        <taxon>Agaricales</taxon>
        <taxon>Tricholomatineae</taxon>
        <taxon>Clitocybaceae</taxon>
        <taxon>Collybia</taxon>
    </lineage>
</organism>
<protein>
    <submittedName>
        <fullName evidence="2">Uncharacterized protein</fullName>
    </submittedName>
</protein>
<dbReference type="AlphaFoldDB" id="A0A9P6CGR7"/>
<proteinExistence type="predicted"/>
<name>A0A9P6CGR7_9AGAR</name>
<keyword evidence="1" id="KW-0472">Membrane</keyword>
<gene>
    <name evidence="2" type="ORF">BDZ94DRAFT_1234775</name>
</gene>
<sequence length="190" mass="21681">MTVFFGLVLRYRHYHCLPTHYSYTSSTMKMAELVGVILELMVMVHTIVGTWRIYVGFTDSIVIPNTSAEFFFHYNSKENQIRAAAYAIITLVSDLFIIYRTWIFWNQSIVICIIPFLLFLGDMATAGYLIWSLDNTLDDPAFGATLVVATSKFFFSIILALTLVCTLQGGLGWLMTHGKEHSLRHFTMPL</sequence>
<reference evidence="2" key="1">
    <citation type="submission" date="2020-11" db="EMBL/GenBank/DDBJ databases">
        <authorList>
            <consortium name="DOE Joint Genome Institute"/>
            <person name="Ahrendt S."/>
            <person name="Riley R."/>
            <person name="Andreopoulos W."/>
            <person name="Labutti K."/>
            <person name="Pangilinan J."/>
            <person name="Ruiz-Duenas F.J."/>
            <person name="Barrasa J.M."/>
            <person name="Sanchez-Garcia M."/>
            <person name="Camarero S."/>
            <person name="Miyauchi S."/>
            <person name="Serrano A."/>
            <person name="Linde D."/>
            <person name="Babiker R."/>
            <person name="Drula E."/>
            <person name="Ayuso-Fernandez I."/>
            <person name="Pacheco R."/>
            <person name="Padilla G."/>
            <person name="Ferreira P."/>
            <person name="Barriuso J."/>
            <person name="Kellner H."/>
            <person name="Castanera R."/>
            <person name="Alfaro M."/>
            <person name="Ramirez L."/>
            <person name="Pisabarro A.G."/>
            <person name="Kuo A."/>
            <person name="Tritt A."/>
            <person name="Lipzen A."/>
            <person name="He G."/>
            <person name="Yan M."/>
            <person name="Ng V."/>
            <person name="Cullen D."/>
            <person name="Martin F."/>
            <person name="Rosso M.-N."/>
            <person name="Henrissat B."/>
            <person name="Hibbett D."/>
            <person name="Martinez A.T."/>
            <person name="Grigoriev I.V."/>
        </authorList>
    </citation>
    <scope>NUCLEOTIDE SEQUENCE</scope>
    <source>
        <strain evidence="2">CBS 247.69</strain>
    </source>
</reference>
<evidence type="ECO:0000256" key="1">
    <source>
        <dbReference type="SAM" id="Phobius"/>
    </source>
</evidence>
<accession>A0A9P6CGR7</accession>
<keyword evidence="3" id="KW-1185">Reference proteome</keyword>
<feature type="transmembrane region" description="Helical" evidence="1">
    <location>
        <begin position="153"/>
        <end position="174"/>
    </location>
</feature>
<feature type="transmembrane region" description="Helical" evidence="1">
    <location>
        <begin position="33"/>
        <end position="54"/>
    </location>
</feature>
<dbReference type="OrthoDB" id="2751465at2759"/>
<feature type="transmembrane region" description="Helical" evidence="1">
    <location>
        <begin position="109"/>
        <end position="133"/>
    </location>
</feature>
<keyword evidence="1" id="KW-1133">Transmembrane helix</keyword>
<keyword evidence="1" id="KW-0812">Transmembrane</keyword>
<feature type="transmembrane region" description="Helical" evidence="1">
    <location>
        <begin position="83"/>
        <end position="102"/>
    </location>
</feature>
<evidence type="ECO:0000313" key="2">
    <source>
        <dbReference type="EMBL" id="KAF9465382.1"/>
    </source>
</evidence>